<dbReference type="EMBL" id="JAUEPP010000007">
    <property type="protein sequence ID" value="KAK3339549.1"/>
    <property type="molecule type" value="Genomic_DNA"/>
</dbReference>
<reference evidence="6" key="2">
    <citation type="submission" date="2023-06" db="EMBL/GenBank/DDBJ databases">
        <authorList>
            <consortium name="Lawrence Berkeley National Laboratory"/>
            <person name="Haridas S."/>
            <person name="Hensen N."/>
            <person name="Bonometti L."/>
            <person name="Westerberg I."/>
            <person name="Brannstrom I.O."/>
            <person name="Guillou S."/>
            <person name="Cros-Aarteil S."/>
            <person name="Calhoun S."/>
            <person name="Kuo A."/>
            <person name="Mondo S."/>
            <person name="Pangilinan J."/>
            <person name="Riley R."/>
            <person name="Labutti K."/>
            <person name="Andreopoulos B."/>
            <person name="Lipzen A."/>
            <person name="Chen C."/>
            <person name="Yanf M."/>
            <person name="Daum C."/>
            <person name="Ng V."/>
            <person name="Clum A."/>
            <person name="Steindorff A."/>
            <person name="Ohm R."/>
            <person name="Martin F."/>
            <person name="Silar P."/>
            <person name="Natvig D."/>
            <person name="Lalanne C."/>
            <person name="Gautier V."/>
            <person name="Ament-Velasquez S.L."/>
            <person name="Kruys A."/>
            <person name="Hutchinson M.I."/>
            <person name="Powell A.J."/>
            <person name="Barry K."/>
            <person name="Miller A.N."/>
            <person name="Grigoriev I.V."/>
            <person name="Debuchy R."/>
            <person name="Gladieux P."/>
            <person name="Thoren M.H."/>
            <person name="Johannesson H."/>
        </authorList>
    </citation>
    <scope>NUCLEOTIDE SEQUENCE</scope>
    <source>
        <strain evidence="6">CBS 560.94</strain>
    </source>
</reference>
<feature type="short sequence motif" description="Histidine triad motif" evidence="2 3">
    <location>
        <begin position="165"/>
        <end position="169"/>
    </location>
</feature>
<organism evidence="6 7">
    <name type="scientific">Neurospora tetraspora</name>
    <dbReference type="NCBI Taxonomy" id="94610"/>
    <lineage>
        <taxon>Eukaryota</taxon>
        <taxon>Fungi</taxon>
        <taxon>Dikarya</taxon>
        <taxon>Ascomycota</taxon>
        <taxon>Pezizomycotina</taxon>
        <taxon>Sordariomycetes</taxon>
        <taxon>Sordariomycetidae</taxon>
        <taxon>Sordariales</taxon>
        <taxon>Sordariaceae</taxon>
        <taxon>Neurospora</taxon>
    </lineage>
</organism>
<accession>A0AAE0J9N7</accession>
<dbReference type="AlphaFoldDB" id="A0AAE0J9N7"/>
<dbReference type="InterPro" id="IPR036265">
    <property type="entry name" value="HIT-like_sf"/>
</dbReference>
<dbReference type="InterPro" id="IPR019808">
    <property type="entry name" value="Histidine_triad_CS"/>
</dbReference>
<dbReference type="Proteomes" id="UP001278500">
    <property type="component" value="Unassembled WGS sequence"/>
</dbReference>
<proteinExistence type="predicted"/>
<feature type="compositionally biased region" description="Pro residues" evidence="4">
    <location>
        <begin position="61"/>
        <end position="74"/>
    </location>
</feature>
<dbReference type="PANTHER" id="PTHR46648">
    <property type="entry name" value="HIT FAMILY PROTEIN 1"/>
    <property type="match status" value="1"/>
</dbReference>
<feature type="domain" description="HIT" evidence="5">
    <location>
        <begin position="73"/>
        <end position="181"/>
    </location>
</feature>
<dbReference type="GO" id="GO:0009117">
    <property type="term" value="P:nucleotide metabolic process"/>
    <property type="evidence" value="ECO:0007669"/>
    <property type="project" value="TreeGrafter"/>
</dbReference>
<evidence type="ECO:0000256" key="3">
    <source>
        <dbReference type="PROSITE-ProRule" id="PRU00464"/>
    </source>
</evidence>
<comment type="caution">
    <text evidence="6">The sequence shown here is derived from an EMBL/GenBank/DDBJ whole genome shotgun (WGS) entry which is preliminary data.</text>
</comment>
<dbReference type="GeneID" id="87862244"/>
<feature type="region of interest" description="Disordered" evidence="4">
    <location>
        <begin position="1"/>
        <end position="81"/>
    </location>
</feature>
<dbReference type="RefSeq" id="XP_062678909.1">
    <property type="nucleotide sequence ID" value="XM_062825090.1"/>
</dbReference>
<feature type="compositionally biased region" description="Low complexity" evidence="4">
    <location>
        <begin position="34"/>
        <end position="47"/>
    </location>
</feature>
<dbReference type="PANTHER" id="PTHR46648:SF2">
    <property type="entry name" value="HIT DOMAIN-CONTAINING PROTEIN"/>
    <property type="match status" value="1"/>
</dbReference>
<dbReference type="SUPFAM" id="SSF54197">
    <property type="entry name" value="HIT-like"/>
    <property type="match status" value="1"/>
</dbReference>
<reference evidence="6" key="1">
    <citation type="journal article" date="2023" name="Mol. Phylogenet. Evol.">
        <title>Genome-scale phylogeny and comparative genomics of the fungal order Sordariales.</title>
        <authorList>
            <person name="Hensen N."/>
            <person name="Bonometti L."/>
            <person name="Westerberg I."/>
            <person name="Brannstrom I.O."/>
            <person name="Guillou S."/>
            <person name="Cros-Aarteil S."/>
            <person name="Calhoun S."/>
            <person name="Haridas S."/>
            <person name="Kuo A."/>
            <person name="Mondo S."/>
            <person name="Pangilinan J."/>
            <person name="Riley R."/>
            <person name="LaButti K."/>
            <person name="Andreopoulos B."/>
            <person name="Lipzen A."/>
            <person name="Chen C."/>
            <person name="Yan M."/>
            <person name="Daum C."/>
            <person name="Ng V."/>
            <person name="Clum A."/>
            <person name="Steindorff A."/>
            <person name="Ohm R.A."/>
            <person name="Martin F."/>
            <person name="Silar P."/>
            <person name="Natvig D.O."/>
            <person name="Lalanne C."/>
            <person name="Gautier V."/>
            <person name="Ament-Velasquez S.L."/>
            <person name="Kruys A."/>
            <person name="Hutchinson M.I."/>
            <person name="Powell A.J."/>
            <person name="Barry K."/>
            <person name="Miller A.N."/>
            <person name="Grigoriev I.V."/>
            <person name="Debuchy R."/>
            <person name="Gladieux P."/>
            <person name="Hiltunen Thoren M."/>
            <person name="Johannesson H."/>
        </authorList>
    </citation>
    <scope>NUCLEOTIDE SEQUENCE</scope>
    <source>
        <strain evidence="6">CBS 560.94</strain>
    </source>
</reference>
<dbReference type="InterPro" id="IPR011146">
    <property type="entry name" value="HIT-like"/>
</dbReference>
<name>A0AAE0J9N7_9PEZI</name>
<evidence type="ECO:0000256" key="1">
    <source>
        <dbReference type="PIRSR" id="PIRSR601310-1"/>
    </source>
</evidence>
<sequence>MASSRGTDKKPPATPAPTSIVPDANTFDPGLPASKTKTSNTSNDSDTQPNCPFCHISSTFPPYPPTSPPTPFPPTTSTSPQPQTFLLLSTPLLIAFLDIMPLSPGHLLLCPRRHAAKLTDVLPDEAAELGRYLRILSEAVTRATGIKDWNVVQNNGAAAAQVVEHMHFHVIPRPGLREAERFTSTMFGRGKREDLDEEEGEGLAERIRGEVREVVREEEEAERKRGLRGKL</sequence>
<gene>
    <name evidence="6" type="ORF">B0H65DRAFT_433755</name>
</gene>
<dbReference type="GO" id="GO:0003824">
    <property type="term" value="F:catalytic activity"/>
    <property type="evidence" value="ECO:0007669"/>
    <property type="project" value="InterPro"/>
</dbReference>
<dbReference type="Pfam" id="PF01230">
    <property type="entry name" value="HIT"/>
    <property type="match status" value="1"/>
</dbReference>
<feature type="active site" description="Tele-AMP-histidine intermediate" evidence="1">
    <location>
        <position position="167"/>
    </location>
</feature>
<protein>
    <submittedName>
        <fullName evidence="6">HIT-like domain-containing protein</fullName>
    </submittedName>
</protein>
<dbReference type="Gene3D" id="3.30.428.10">
    <property type="entry name" value="HIT-like"/>
    <property type="match status" value="1"/>
</dbReference>
<evidence type="ECO:0000259" key="5">
    <source>
        <dbReference type="PROSITE" id="PS51084"/>
    </source>
</evidence>
<evidence type="ECO:0000256" key="2">
    <source>
        <dbReference type="PIRSR" id="PIRSR601310-3"/>
    </source>
</evidence>
<dbReference type="PROSITE" id="PS51084">
    <property type="entry name" value="HIT_2"/>
    <property type="match status" value="1"/>
</dbReference>
<feature type="compositionally biased region" description="Basic and acidic residues" evidence="4">
    <location>
        <begin position="1"/>
        <end position="11"/>
    </location>
</feature>
<evidence type="ECO:0000313" key="7">
    <source>
        <dbReference type="Proteomes" id="UP001278500"/>
    </source>
</evidence>
<evidence type="ECO:0000256" key="4">
    <source>
        <dbReference type="SAM" id="MobiDB-lite"/>
    </source>
</evidence>
<dbReference type="PROSITE" id="PS00892">
    <property type="entry name" value="HIT_1"/>
    <property type="match status" value="1"/>
</dbReference>
<dbReference type="InterPro" id="IPR001310">
    <property type="entry name" value="Histidine_triad_HIT"/>
</dbReference>
<evidence type="ECO:0000313" key="6">
    <source>
        <dbReference type="EMBL" id="KAK3339549.1"/>
    </source>
</evidence>
<dbReference type="PRINTS" id="PR00332">
    <property type="entry name" value="HISTRIAD"/>
</dbReference>
<keyword evidence="7" id="KW-1185">Reference proteome</keyword>